<dbReference type="EMBL" id="JBBKZU010000002">
    <property type="protein sequence ID" value="MEJ8810468.1"/>
    <property type="molecule type" value="Genomic_DNA"/>
</dbReference>
<accession>A0ABU8V9X9</accession>
<sequence length="64" mass="6808">MKRNEGTLDRTLRVAIGVLLIGLAATNAIGAWGYVGIVPLLTGVVGMCPLYGLLRINTCSNNRH</sequence>
<dbReference type="RefSeq" id="WP_340355789.1">
    <property type="nucleotide sequence ID" value="NZ_JBBKZU010000002.1"/>
</dbReference>
<dbReference type="Proteomes" id="UP001365846">
    <property type="component" value="Unassembled WGS sequence"/>
</dbReference>
<evidence type="ECO:0000313" key="3">
    <source>
        <dbReference type="EMBL" id="MEJ8810468.1"/>
    </source>
</evidence>
<name>A0ABU8V9X9_9BURK</name>
<feature type="transmembrane region" description="Helical" evidence="1">
    <location>
        <begin position="36"/>
        <end position="54"/>
    </location>
</feature>
<evidence type="ECO:0000259" key="2">
    <source>
        <dbReference type="Pfam" id="PF11127"/>
    </source>
</evidence>
<reference evidence="3 4" key="1">
    <citation type="submission" date="2024-03" db="EMBL/GenBank/DDBJ databases">
        <title>Novel species of the genus Variovorax.</title>
        <authorList>
            <person name="Liu Q."/>
            <person name="Xin Y.-H."/>
        </authorList>
    </citation>
    <scope>NUCLEOTIDE SEQUENCE [LARGE SCALE GENOMIC DNA]</scope>
    <source>
        <strain evidence="3 4">KACC 18899</strain>
    </source>
</reference>
<organism evidence="3 4">
    <name type="scientific">Variovorax ureilyticus</name>
    <dbReference type="NCBI Taxonomy" id="1836198"/>
    <lineage>
        <taxon>Bacteria</taxon>
        <taxon>Pseudomonadati</taxon>
        <taxon>Pseudomonadota</taxon>
        <taxon>Betaproteobacteria</taxon>
        <taxon>Burkholderiales</taxon>
        <taxon>Comamonadaceae</taxon>
        <taxon>Variovorax</taxon>
    </lineage>
</organism>
<comment type="caution">
    <text evidence="3">The sequence shown here is derived from an EMBL/GenBank/DDBJ whole genome shotgun (WGS) entry which is preliminary data.</text>
</comment>
<protein>
    <submittedName>
        <fullName evidence="3">DUF2892 domain-containing protein</fullName>
    </submittedName>
</protein>
<evidence type="ECO:0000313" key="4">
    <source>
        <dbReference type="Proteomes" id="UP001365846"/>
    </source>
</evidence>
<proteinExistence type="predicted"/>
<gene>
    <name evidence="3" type="ORF">WKW77_05265</name>
</gene>
<keyword evidence="1" id="KW-0812">Transmembrane</keyword>
<keyword evidence="1" id="KW-1133">Transmembrane helix</keyword>
<dbReference type="Pfam" id="PF11127">
    <property type="entry name" value="YgaP-like_TM"/>
    <property type="match status" value="1"/>
</dbReference>
<keyword evidence="1" id="KW-0472">Membrane</keyword>
<keyword evidence="4" id="KW-1185">Reference proteome</keyword>
<feature type="domain" description="Inner membrane protein YgaP-like transmembrane" evidence="2">
    <location>
        <begin position="1"/>
        <end position="61"/>
    </location>
</feature>
<dbReference type="InterPro" id="IPR021309">
    <property type="entry name" value="YgaP-like_TM"/>
</dbReference>
<feature type="transmembrane region" description="Helical" evidence="1">
    <location>
        <begin position="12"/>
        <end position="30"/>
    </location>
</feature>
<evidence type="ECO:0000256" key="1">
    <source>
        <dbReference type="SAM" id="Phobius"/>
    </source>
</evidence>